<feature type="transmembrane region" description="Helical" evidence="10">
    <location>
        <begin position="186"/>
        <end position="205"/>
    </location>
</feature>
<keyword evidence="2 10" id="KW-0812">Transmembrane</keyword>
<dbReference type="GO" id="GO:0016020">
    <property type="term" value="C:membrane"/>
    <property type="evidence" value="ECO:0007669"/>
    <property type="project" value="UniProtKB-SubCell"/>
</dbReference>
<evidence type="ECO:0000259" key="11">
    <source>
        <dbReference type="PROSITE" id="PS50089"/>
    </source>
</evidence>
<keyword evidence="3" id="KW-0479">Metal-binding</keyword>
<name>G2Q6M5_THET4</name>
<dbReference type="PROSITE" id="PS50089">
    <property type="entry name" value="ZF_RING_2"/>
    <property type="match status" value="1"/>
</dbReference>
<dbReference type="OMA" id="DFDLWPP"/>
<evidence type="ECO:0000256" key="10">
    <source>
        <dbReference type="SAM" id="Phobius"/>
    </source>
</evidence>
<reference evidence="13 14" key="1">
    <citation type="journal article" date="2011" name="Nat. Biotechnol.">
        <title>Comparative genomic analysis of the thermophilic biomass-degrading fungi Myceliophthora thermophila and Thielavia terrestris.</title>
        <authorList>
            <person name="Berka R.M."/>
            <person name="Grigoriev I.V."/>
            <person name="Otillar R."/>
            <person name="Salamov A."/>
            <person name="Grimwood J."/>
            <person name="Reid I."/>
            <person name="Ishmael N."/>
            <person name="John T."/>
            <person name="Darmond C."/>
            <person name="Moisan M.-C."/>
            <person name="Henrissat B."/>
            <person name="Coutinho P.M."/>
            <person name="Lombard V."/>
            <person name="Natvig D.O."/>
            <person name="Lindquist E."/>
            <person name="Schmutz J."/>
            <person name="Lucas S."/>
            <person name="Harris P."/>
            <person name="Powlowski J."/>
            <person name="Bellemare A."/>
            <person name="Taylor D."/>
            <person name="Butler G."/>
            <person name="de Vries R.P."/>
            <person name="Allijn I.E."/>
            <person name="van den Brink J."/>
            <person name="Ushinsky S."/>
            <person name="Storms R."/>
            <person name="Powell A.J."/>
            <person name="Paulsen I.T."/>
            <person name="Elbourne L.D.H."/>
            <person name="Baker S.E."/>
            <person name="Magnuson J."/>
            <person name="LaBoissiere S."/>
            <person name="Clutterbuck A.J."/>
            <person name="Martinez D."/>
            <person name="Wogulis M."/>
            <person name="de Leon A.L."/>
            <person name="Rey M.W."/>
            <person name="Tsang A."/>
        </authorList>
    </citation>
    <scope>NUCLEOTIDE SEQUENCE [LARGE SCALE GENOMIC DNA]</scope>
    <source>
        <strain evidence="14">ATCC 42464 / BCRC 31852 / DSM 1799</strain>
    </source>
</reference>
<dbReference type="STRING" id="573729.G2Q6M5"/>
<dbReference type="OrthoDB" id="5817083at2759"/>
<feature type="compositionally biased region" description="Low complexity" evidence="9">
    <location>
        <begin position="398"/>
        <end position="412"/>
    </location>
</feature>
<evidence type="ECO:0000256" key="9">
    <source>
        <dbReference type="SAM" id="MobiDB-lite"/>
    </source>
</evidence>
<dbReference type="InterPro" id="IPR001841">
    <property type="entry name" value="Znf_RING"/>
</dbReference>
<feature type="region of interest" description="Disordered" evidence="9">
    <location>
        <begin position="266"/>
        <end position="288"/>
    </location>
</feature>
<sequence length="526" mass="57501">MASPNNGTAASSPQPTSVHEIIPAPIATNEQRVCFICLQNDTDTPNATWVNPCPCSLEAHEECMLRWIAEMEASPRQSKKGGFKCPACKATITVEEPHDPLLAIRDLLYARYSRVSPYILTFIITGGSFAGALWYGQTAASIFAGRRAVARWMWPGERQRWPSTLIKLWILSSIGPGLVIMRWLPWLGTVVVLPFSVLYSATLVAQDDLPTWPPSPHWVVALMPLVQLSYSYLLYDLFGPLERRLNRALRGLPATEDDAALRNGAEQAGAAPAPTAGAAPAPAAGAAAARNEQEADGLWGAFANLGRAVLGLFADVRVEGAGNVDVELANEHFEIRIGAELADDQDEIDAGRDLEDEDVDGGRDGFQLPAEAAAQHEEQQQVQNPQEPADQRQPRPEAAQQNQNVQNAPDNQRNNDDVPEGSYFTLVINSLVTSLLFPAISYGMGELIRAVAPRTWVAPARSWGRKGPAGLLQQRWGRSLVGGCLFVVMRDAIALYTKYRRVQVRAKRRVRNVERRTGSRSTGEAA</sequence>
<dbReference type="InterPro" id="IPR011016">
    <property type="entry name" value="Znf_RING-CH"/>
</dbReference>
<dbReference type="PROSITE" id="PS51292">
    <property type="entry name" value="ZF_RING_CH"/>
    <property type="match status" value="1"/>
</dbReference>
<dbReference type="HOGENOM" id="CLU_026793_1_0_1"/>
<keyword evidence="14" id="KW-1185">Reference proteome</keyword>
<gene>
    <name evidence="13" type="ORF">MYCTH_2074326</name>
</gene>
<keyword evidence="7 10" id="KW-0472">Membrane</keyword>
<dbReference type="GeneID" id="11513206"/>
<evidence type="ECO:0000256" key="8">
    <source>
        <dbReference type="PROSITE-ProRule" id="PRU00175"/>
    </source>
</evidence>
<keyword evidence="4 8" id="KW-0863">Zinc-finger</keyword>
<dbReference type="AlphaFoldDB" id="G2Q6M5"/>
<dbReference type="SMART" id="SM00744">
    <property type="entry name" value="RINGv"/>
    <property type="match status" value="1"/>
</dbReference>
<evidence type="ECO:0000256" key="7">
    <source>
        <dbReference type="ARBA" id="ARBA00023136"/>
    </source>
</evidence>
<dbReference type="EMBL" id="CP003002">
    <property type="protein sequence ID" value="AEO55598.1"/>
    <property type="molecule type" value="Genomic_DNA"/>
</dbReference>
<evidence type="ECO:0000256" key="1">
    <source>
        <dbReference type="ARBA" id="ARBA00004141"/>
    </source>
</evidence>
<dbReference type="KEGG" id="mtm:MYCTH_2074326"/>
<dbReference type="RefSeq" id="XP_003660843.1">
    <property type="nucleotide sequence ID" value="XM_003660795.1"/>
</dbReference>
<dbReference type="Gene3D" id="3.30.40.10">
    <property type="entry name" value="Zinc/RING finger domain, C3HC4 (zinc finger)"/>
    <property type="match status" value="1"/>
</dbReference>
<accession>G2Q6M5</accession>
<proteinExistence type="predicted"/>
<evidence type="ECO:0000256" key="5">
    <source>
        <dbReference type="ARBA" id="ARBA00022833"/>
    </source>
</evidence>
<dbReference type="Proteomes" id="UP000007322">
    <property type="component" value="Chromosome 1"/>
</dbReference>
<evidence type="ECO:0000313" key="13">
    <source>
        <dbReference type="EMBL" id="AEO55598.1"/>
    </source>
</evidence>
<dbReference type="SUPFAM" id="SSF57850">
    <property type="entry name" value="RING/U-box"/>
    <property type="match status" value="1"/>
</dbReference>
<evidence type="ECO:0000313" key="14">
    <source>
        <dbReference type="Proteomes" id="UP000007322"/>
    </source>
</evidence>
<feature type="transmembrane region" description="Helical" evidence="10">
    <location>
        <begin position="217"/>
        <end position="238"/>
    </location>
</feature>
<evidence type="ECO:0000256" key="3">
    <source>
        <dbReference type="ARBA" id="ARBA00022723"/>
    </source>
</evidence>
<comment type="subcellular location">
    <subcellularLocation>
        <location evidence="1">Membrane</location>
        <topology evidence="1">Multi-pass membrane protein</topology>
    </subcellularLocation>
</comment>
<dbReference type="eggNOG" id="KOG3053">
    <property type="taxonomic scope" value="Eukaryota"/>
</dbReference>
<dbReference type="InterPro" id="IPR013083">
    <property type="entry name" value="Znf_RING/FYVE/PHD"/>
</dbReference>
<feature type="domain" description="RING-type" evidence="11">
    <location>
        <begin position="34"/>
        <end position="89"/>
    </location>
</feature>
<protein>
    <submittedName>
        <fullName evidence="13">Uncharacterized protein</fullName>
    </submittedName>
</protein>
<evidence type="ECO:0000256" key="6">
    <source>
        <dbReference type="ARBA" id="ARBA00022989"/>
    </source>
</evidence>
<dbReference type="InParanoid" id="G2Q6M5"/>
<dbReference type="VEuPathDB" id="FungiDB:MYCTH_2074326"/>
<organism evidence="13 14">
    <name type="scientific">Thermothelomyces thermophilus (strain ATCC 42464 / BCRC 31852 / DSM 1799)</name>
    <name type="common">Sporotrichum thermophile</name>
    <dbReference type="NCBI Taxonomy" id="573729"/>
    <lineage>
        <taxon>Eukaryota</taxon>
        <taxon>Fungi</taxon>
        <taxon>Dikarya</taxon>
        <taxon>Ascomycota</taxon>
        <taxon>Pezizomycotina</taxon>
        <taxon>Sordariomycetes</taxon>
        <taxon>Sordariomycetidae</taxon>
        <taxon>Sordariales</taxon>
        <taxon>Chaetomiaceae</taxon>
        <taxon>Thermothelomyces</taxon>
    </lineage>
</organism>
<feature type="region of interest" description="Disordered" evidence="9">
    <location>
        <begin position="373"/>
        <end position="418"/>
    </location>
</feature>
<dbReference type="PANTHER" id="PTHR46283">
    <property type="entry name" value="E3 UBIQUITIN-PROTEIN LIGASE MARCH5"/>
    <property type="match status" value="1"/>
</dbReference>
<keyword evidence="6 10" id="KW-1133">Transmembrane helix</keyword>
<feature type="domain" description="RING-CH-type" evidence="12">
    <location>
        <begin position="26"/>
        <end position="95"/>
    </location>
</feature>
<evidence type="ECO:0000259" key="12">
    <source>
        <dbReference type="PROSITE" id="PS51292"/>
    </source>
</evidence>
<evidence type="ECO:0000256" key="4">
    <source>
        <dbReference type="ARBA" id="ARBA00022771"/>
    </source>
</evidence>
<dbReference type="GO" id="GO:0008270">
    <property type="term" value="F:zinc ion binding"/>
    <property type="evidence" value="ECO:0007669"/>
    <property type="project" value="UniProtKB-KW"/>
</dbReference>
<feature type="transmembrane region" description="Helical" evidence="10">
    <location>
        <begin position="115"/>
        <end position="135"/>
    </location>
</feature>
<keyword evidence="5" id="KW-0862">Zinc</keyword>
<evidence type="ECO:0000256" key="2">
    <source>
        <dbReference type="ARBA" id="ARBA00022692"/>
    </source>
</evidence>